<gene>
    <name evidence="11" type="ORF">PLOB_00040668</name>
</gene>
<reference evidence="11 12" key="1">
    <citation type="submission" date="2022-05" db="EMBL/GenBank/DDBJ databases">
        <authorList>
            <consortium name="Genoscope - CEA"/>
            <person name="William W."/>
        </authorList>
    </citation>
    <scope>NUCLEOTIDE SEQUENCE [LARGE SCALE GENOMIC DNA]</scope>
</reference>
<keyword evidence="3 8" id="KW-1133">Transmembrane helix</keyword>
<dbReference type="Pfam" id="PF00001">
    <property type="entry name" value="7tm_1"/>
    <property type="match status" value="3"/>
</dbReference>
<feature type="transmembrane region" description="Helical" evidence="8">
    <location>
        <begin position="81"/>
        <end position="104"/>
    </location>
</feature>
<feature type="transmembrane region" description="Helical" evidence="8">
    <location>
        <begin position="508"/>
        <end position="526"/>
    </location>
</feature>
<evidence type="ECO:0000313" key="11">
    <source>
        <dbReference type="EMBL" id="CAH3188426.1"/>
    </source>
</evidence>
<keyword evidence="2 8" id="KW-0812">Transmembrane</keyword>
<dbReference type="PROSITE" id="PS50262">
    <property type="entry name" value="G_PROTEIN_RECEP_F1_2"/>
    <property type="match status" value="3"/>
</dbReference>
<dbReference type="EMBL" id="CALNXK010000620">
    <property type="protein sequence ID" value="CAH3188426.1"/>
    <property type="molecule type" value="Genomic_DNA"/>
</dbReference>
<accession>A0ABN8SCK1</accession>
<feature type="transmembrane region" description="Helical" evidence="8">
    <location>
        <begin position="615"/>
        <end position="643"/>
    </location>
</feature>
<evidence type="ECO:0000259" key="10">
    <source>
        <dbReference type="PROSITE" id="PS50262"/>
    </source>
</evidence>
<feature type="transmembrane region" description="Helical" evidence="8">
    <location>
        <begin position="663"/>
        <end position="685"/>
    </location>
</feature>
<evidence type="ECO:0000256" key="5">
    <source>
        <dbReference type="ARBA" id="ARBA00023136"/>
    </source>
</evidence>
<feature type="transmembrane region" description="Helical" evidence="8">
    <location>
        <begin position="254"/>
        <end position="282"/>
    </location>
</feature>
<keyword evidence="9" id="KW-0732">Signal</keyword>
<feature type="non-terminal residue" evidence="11">
    <location>
        <position position="909"/>
    </location>
</feature>
<feature type="transmembrane region" description="Helical" evidence="8">
    <location>
        <begin position="334"/>
        <end position="352"/>
    </location>
</feature>
<feature type="transmembrane region" description="Helical" evidence="8">
    <location>
        <begin position="470"/>
        <end position="488"/>
    </location>
</feature>
<dbReference type="PANTHER" id="PTHR24240">
    <property type="entry name" value="OPSIN"/>
    <property type="match status" value="1"/>
</dbReference>
<evidence type="ECO:0000256" key="7">
    <source>
        <dbReference type="ARBA" id="ARBA00023224"/>
    </source>
</evidence>
<feature type="transmembrane region" description="Helical" evidence="8">
    <location>
        <begin position="124"/>
        <end position="151"/>
    </location>
</feature>
<feature type="transmembrane region" description="Helical" evidence="8">
    <location>
        <begin position="584"/>
        <end position="603"/>
    </location>
</feature>
<keyword evidence="6" id="KW-0675">Receptor</keyword>
<feature type="transmembrane region" description="Helical" evidence="8">
    <location>
        <begin position="819"/>
        <end position="842"/>
    </location>
</feature>
<dbReference type="PRINTS" id="PR00237">
    <property type="entry name" value="GPCRRHODOPSN"/>
</dbReference>
<feature type="chain" id="PRO_5046531954" description="G-protein coupled receptors family 1 profile domain-containing protein" evidence="9">
    <location>
        <begin position="18"/>
        <end position="909"/>
    </location>
</feature>
<evidence type="ECO:0000313" key="12">
    <source>
        <dbReference type="Proteomes" id="UP001159405"/>
    </source>
</evidence>
<feature type="transmembrane region" description="Helical" evidence="8">
    <location>
        <begin position="737"/>
        <end position="755"/>
    </location>
</feature>
<dbReference type="CDD" id="cd00637">
    <property type="entry name" value="7tm_classA_rhodopsin-like"/>
    <property type="match status" value="3"/>
</dbReference>
<feature type="signal peptide" evidence="9">
    <location>
        <begin position="1"/>
        <end position="17"/>
    </location>
</feature>
<evidence type="ECO:0000256" key="9">
    <source>
        <dbReference type="SAM" id="SignalP"/>
    </source>
</evidence>
<feature type="transmembrane region" description="Helical" evidence="8">
    <location>
        <begin position="416"/>
        <end position="439"/>
    </location>
</feature>
<evidence type="ECO:0000256" key="4">
    <source>
        <dbReference type="ARBA" id="ARBA00023040"/>
    </source>
</evidence>
<keyword evidence="12" id="KW-1185">Reference proteome</keyword>
<evidence type="ECO:0000256" key="3">
    <source>
        <dbReference type="ARBA" id="ARBA00022989"/>
    </source>
</evidence>
<comment type="subcellular location">
    <subcellularLocation>
        <location evidence="1">Membrane</location>
        <topology evidence="1">Multi-pass membrane protein</topology>
    </subcellularLocation>
</comment>
<feature type="transmembrane region" description="Helical" evidence="8">
    <location>
        <begin position="776"/>
        <end position="799"/>
    </location>
</feature>
<dbReference type="InterPro" id="IPR050125">
    <property type="entry name" value="GPCR_opsins"/>
</dbReference>
<evidence type="ECO:0000256" key="6">
    <source>
        <dbReference type="ARBA" id="ARBA00023170"/>
    </source>
</evidence>
<comment type="caution">
    <text evidence="11">The sequence shown here is derived from an EMBL/GenBank/DDBJ whole genome shotgun (WGS) entry which is preliminary data.</text>
</comment>
<dbReference type="SMART" id="SM01381">
    <property type="entry name" value="7TM_GPCR_Srsx"/>
    <property type="match status" value="1"/>
</dbReference>
<feature type="transmembrane region" description="Helical" evidence="8">
    <location>
        <begin position="216"/>
        <end position="234"/>
    </location>
</feature>
<protein>
    <recommendedName>
        <fullName evidence="10">G-protein coupled receptors family 1 profile domain-containing protein</fullName>
    </recommendedName>
</protein>
<dbReference type="InterPro" id="IPR017452">
    <property type="entry name" value="GPCR_Rhodpsn_7TM"/>
</dbReference>
<keyword evidence="4" id="KW-0297">G-protein coupled receptor</keyword>
<keyword evidence="7" id="KW-0807">Transducer</keyword>
<sequence>MFIVALVVSDLLISVSCMPLSVATLVQGRWIFGTRVCRLQGAAMFTFSLASLNTMGVIAVSRYFCVLKPTRDIVLFRRQRILMYTAVVWCMALIGSVPPLIFQTGGYTFQPGKAMCMYPFQTNIAYTVFIECVFVAAPFTFITFCYAKVFYTVSRSNRVFMQENNPEQLRANVEEVKVTKTLALVMASFSLCWLPICIMDYIDAARGEPTFPRQVYLTYGFLAYLSSTINPFIYGATNRRFRQEYKTILKKISLIFTCGPIFLAIVNIMAISGNISVCYAVYRNRRLRSLINMFIIALAVSDLLISVSCMPLSVATLFQSRWIFGTTVCQLQGFAMFTFSLASLNTMGVIAVSRYFCVVKPTRYIVLFRKQRILMYTAAVWCMALIGSVPPLFFQTGGYTFQPGKAMCMYPFQTNIAYTVSIECVFVAAPFTLITFCYAKVFYTVSRSNRVFTQDNNPEQLRANVEEAKVTKTSALIMASFSLCWLPISIMDYIDAARGEPTLPRKVYLTYGFLVYLSSAVNPFIYGATHRRFRQEYKTILKKINLHMIFLNSFNKSVYVSYVMEHLLYRELLKRAQHLMWTEAIFLPIINIFLWLSLGRFLFPTPAHRNQRLHSLANIMFVIALADSDLVISVCCMPLSAQAAQTLWEELLKRAPPLIWTEAVFLAIVNMMAISGNISVCYAVYRNQRLRSLANMFVIALAVSDLLVSVCGMPLSIATLVQGRWIFGPTVCRLQGFAILTFSISSLLTMGVIAVSRYFCVVKPTRYIVLFRRQRILIYTAAVWCMSLIGSVPPLIFQTGGYTFQPGKAMCMYPFQSNIAYTVFIECVFVAAPFTFITFCYAKVFYTVSRSNRVFTQENNPEQLRANVEDAKVTKTLALVMASFSLCWLPICITDYIDAARGEPTLPRQ</sequence>
<name>A0ABN8SCK1_9CNID</name>
<dbReference type="SUPFAM" id="SSF81321">
    <property type="entry name" value="Family A G protein-coupled receptor-like"/>
    <property type="match status" value="3"/>
</dbReference>
<evidence type="ECO:0000256" key="2">
    <source>
        <dbReference type="ARBA" id="ARBA00022692"/>
    </source>
</evidence>
<feature type="transmembrane region" description="Helical" evidence="8">
    <location>
        <begin position="373"/>
        <end position="396"/>
    </location>
</feature>
<feature type="transmembrane region" description="Helical" evidence="8">
    <location>
        <begin position="697"/>
        <end position="717"/>
    </location>
</feature>
<feature type="domain" description="G-protein coupled receptors family 1 profile" evidence="10">
    <location>
        <begin position="273"/>
        <end position="526"/>
    </location>
</feature>
<dbReference type="InterPro" id="IPR000276">
    <property type="entry name" value="GPCR_Rhodpsn"/>
</dbReference>
<feature type="transmembrane region" description="Helical" evidence="8">
    <location>
        <begin position="39"/>
        <end position="60"/>
    </location>
</feature>
<evidence type="ECO:0000256" key="8">
    <source>
        <dbReference type="SAM" id="Phobius"/>
    </source>
</evidence>
<feature type="domain" description="G-protein coupled receptors family 1 profile" evidence="10">
    <location>
        <begin position="676"/>
        <end position="909"/>
    </location>
</feature>
<feature type="domain" description="G-protein coupled receptors family 1 profile" evidence="10">
    <location>
        <begin position="1"/>
        <end position="234"/>
    </location>
</feature>
<dbReference type="Gene3D" id="1.20.1070.10">
    <property type="entry name" value="Rhodopsin 7-helix transmembrane proteins"/>
    <property type="match status" value="3"/>
</dbReference>
<dbReference type="Proteomes" id="UP001159405">
    <property type="component" value="Unassembled WGS sequence"/>
</dbReference>
<feature type="transmembrane region" description="Helical" evidence="8">
    <location>
        <begin position="546"/>
        <end position="564"/>
    </location>
</feature>
<keyword evidence="5 8" id="KW-0472">Membrane</keyword>
<organism evidence="11 12">
    <name type="scientific">Porites lobata</name>
    <dbReference type="NCBI Taxonomy" id="104759"/>
    <lineage>
        <taxon>Eukaryota</taxon>
        <taxon>Metazoa</taxon>
        <taxon>Cnidaria</taxon>
        <taxon>Anthozoa</taxon>
        <taxon>Hexacorallia</taxon>
        <taxon>Scleractinia</taxon>
        <taxon>Fungiina</taxon>
        <taxon>Poritidae</taxon>
        <taxon>Porites</taxon>
    </lineage>
</organism>
<feature type="transmembrane region" description="Helical" evidence="8">
    <location>
        <begin position="294"/>
        <end position="314"/>
    </location>
</feature>
<proteinExistence type="predicted"/>
<evidence type="ECO:0000256" key="1">
    <source>
        <dbReference type="ARBA" id="ARBA00004141"/>
    </source>
</evidence>